<dbReference type="AlphaFoldDB" id="A0A1G9PEG9"/>
<feature type="signal peptide" evidence="1">
    <location>
        <begin position="1"/>
        <end position="21"/>
    </location>
</feature>
<accession>A0A1G9PEG9</accession>
<keyword evidence="5" id="KW-1185">Reference proteome</keyword>
<evidence type="ECO:0000259" key="2">
    <source>
        <dbReference type="Pfam" id="PF13472"/>
    </source>
</evidence>
<dbReference type="Proteomes" id="UP000198510">
    <property type="component" value="Unassembled WGS sequence"/>
</dbReference>
<sequence length="613" mass="65417">MLHKYLLAFLLLVSTAFPAFAQLDTIRIDLGASAFPSAAPWNNLTDEKAGAIEDLLNQAGLNTGISVAVTDAFNGNNTNGLPANDSLSIVGEASRDSFFGSKVPAVGGNEITGGVTFSGLDPNTAYSFGLFASREATDNRETTYTVEGATSETVSLNAASNVDSMARVHNLYPSAEGTIVVTATTGVNNNNPSGYYYLGVIEVAYVNTAGPGEKMLTLLSPNGGEWWEEGAQPQIQWRSTNVATVDISYSTDNGLTWNEVASDIPGFNQSYTWTVPGFLSAESLVRVVDSSEPTVGDTSDAVFSIVGDDPAQYTIVVIGSSTAAGTGPSSLDSAWVWRYRNYLTQMDTRFQVINLAQGGFTTYNVLPTGTAISGVSQSIDTARNITKAVSFVPDAIIVNLPSNDAVNSYSVADQLANYDLIAQTADSAGASLWVTTTQPRDLTDAGQIQIQLDMRDSTLARFDSLAIDFWSGFAEEDGTLLDAYDSGDGIHLNDMAHRILFERVIAKNIYNYVLDNPNPNDDPVTSLRTQSRVPLHVYPNPAADRLQVSVGATEGAFLTHLRLVNALGQTVAEAQPETGTRAYQVTTAGLRSGVYFLQVETTKGRSSAKVIVK</sequence>
<evidence type="ECO:0000256" key="1">
    <source>
        <dbReference type="SAM" id="SignalP"/>
    </source>
</evidence>
<dbReference type="RefSeq" id="WP_089685700.1">
    <property type="nucleotide sequence ID" value="NZ_FNFO01000009.1"/>
</dbReference>
<dbReference type="EMBL" id="FNFO01000009">
    <property type="protein sequence ID" value="SDL96871.1"/>
    <property type="molecule type" value="Genomic_DNA"/>
</dbReference>
<reference evidence="4 5" key="1">
    <citation type="submission" date="2016-10" db="EMBL/GenBank/DDBJ databases">
        <authorList>
            <person name="de Groot N.N."/>
        </authorList>
    </citation>
    <scope>NUCLEOTIDE SEQUENCE [LARGE SCALE GENOMIC DNA]</scope>
    <source>
        <strain evidence="4 5">DSM 25186</strain>
    </source>
</reference>
<name>A0A1G9PEG9_9BACT</name>
<gene>
    <name evidence="4" type="ORF">SAMN05421823_109162</name>
</gene>
<dbReference type="Pfam" id="PF13472">
    <property type="entry name" value="Lipase_GDSL_2"/>
    <property type="match status" value="1"/>
</dbReference>
<protein>
    <submittedName>
        <fullName evidence="4">Por secretion system C-terminal sorting domain-containing protein</fullName>
    </submittedName>
</protein>
<feature type="chain" id="PRO_5011432861" evidence="1">
    <location>
        <begin position="22"/>
        <end position="613"/>
    </location>
</feature>
<dbReference type="SUPFAM" id="SSF52266">
    <property type="entry name" value="SGNH hydrolase"/>
    <property type="match status" value="1"/>
</dbReference>
<proteinExistence type="predicted"/>
<evidence type="ECO:0000313" key="4">
    <source>
        <dbReference type="EMBL" id="SDL96871.1"/>
    </source>
</evidence>
<dbReference type="GO" id="GO:0016788">
    <property type="term" value="F:hydrolase activity, acting on ester bonds"/>
    <property type="evidence" value="ECO:0007669"/>
    <property type="project" value="UniProtKB-ARBA"/>
</dbReference>
<dbReference type="OrthoDB" id="291295at2"/>
<dbReference type="NCBIfam" id="TIGR04183">
    <property type="entry name" value="Por_Secre_tail"/>
    <property type="match status" value="1"/>
</dbReference>
<evidence type="ECO:0000259" key="3">
    <source>
        <dbReference type="Pfam" id="PF18962"/>
    </source>
</evidence>
<keyword evidence="1" id="KW-0732">Signal</keyword>
<feature type="domain" description="Secretion system C-terminal sorting" evidence="3">
    <location>
        <begin position="537"/>
        <end position="612"/>
    </location>
</feature>
<dbReference type="STRING" id="1075417.SAMN05421823_109162"/>
<dbReference type="Pfam" id="PF18962">
    <property type="entry name" value="Por_Secre_tail"/>
    <property type="match status" value="1"/>
</dbReference>
<evidence type="ECO:0000313" key="5">
    <source>
        <dbReference type="Proteomes" id="UP000198510"/>
    </source>
</evidence>
<dbReference type="InterPro" id="IPR013830">
    <property type="entry name" value="SGNH_hydro"/>
</dbReference>
<organism evidence="4 5">
    <name type="scientific">Catalinimonas alkaloidigena</name>
    <dbReference type="NCBI Taxonomy" id="1075417"/>
    <lineage>
        <taxon>Bacteria</taxon>
        <taxon>Pseudomonadati</taxon>
        <taxon>Bacteroidota</taxon>
        <taxon>Cytophagia</taxon>
        <taxon>Cytophagales</taxon>
        <taxon>Catalimonadaceae</taxon>
        <taxon>Catalinimonas</taxon>
    </lineage>
</organism>
<dbReference type="InterPro" id="IPR036514">
    <property type="entry name" value="SGNH_hydro_sf"/>
</dbReference>
<feature type="domain" description="SGNH hydrolase-type esterase" evidence="2">
    <location>
        <begin position="317"/>
        <end position="499"/>
    </location>
</feature>
<dbReference type="Gene3D" id="3.40.50.1110">
    <property type="entry name" value="SGNH hydrolase"/>
    <property type="match status" value="1"/>
</dbReference>
<dbReference type="InterPro" id="IPR026444">
    <property type="entry name" value="Secre_tail"/>
</dbReference>
<dbReference type="CDD" id="cd00229">
    <property type="entry name" value="SGNH_hydrolase"/>
    <property type="match status" value="1"/>
</dbReference>